<gene>
    <name evidence="3" type="ORF">ENP47_12840</name>
</gene>
<name>A0A7C1K1J9_THERO</name>
<organism evidence="3">
    <name type="scientific">Thermomicrobium roseum</name>
    <dbReference type="NCBI Taxonomy" id="500"/>
    <lineage>
        <taxon>Bacteria</taxon>
        <taxon>Pseudomonadati</taxon>
        <taxon>Thermomicrobiota</taxon>
        <taxon>Thermomicrobia</taxon>
        <taxon>Thermomicrobiales</taxon>
        <taxon>Thermomicrobiaceae</taxon>
        <taxon>Thermomicrobium</taxon>
    </lineage>
</organism>
<dbReference type="SUPFAM" id="SSF48208">
    <property type="entry name" value="Six-hairpin glycosidases"/>
    <property type="match status" value="1"/>
</dbReference>
<dbReference type="InterPro" id="IPR012341">
    <property type="entry name" value="6hp_glycosidase-like_sf"/>
</dbReference>
<dbReference type="Pfam" id="PF19291">
    <property type="entry name" value="TREH_N"/>
    <property type="match status" value="1"/>
</dbReference>
<dbReference type="EMBL" id="DSJL01000011">
    <property type="protein sequence ID" value="HEF66464.1"/>
    <property type="molecule type" value="Genomic_DNA"/>
</dbReference>
<evidence type="ECO:0000259" key="1">
    <source>
        <dbReference type="Pfam" id="PF00723"/>
    </source>
</evidence>
<dbReference type="Pfam" id="PF00723">
    <property type="entry name" value="Glyco_hydro_15"/>
    <property type="match status" value="1"/>
</dbReference>
<reference evidence="3" key="1">
    <citation type="journal article" date="2020" name="mSystems">
        <title>Genome- and Community-Level Interaction Insights into Carbon Utilization and Element Cycling Functions of Hydrothermarchaeota in Hydrothermal Sediment.</title>
        <authorList>
            <person name="Zhou Z."/>
            <person name="Liu Y."/>
            <person name="Xu W."/>
            <person name="Pan J."/>
            <person name="Luo Z.H."/>
            <person name="Li M."/>
        </authorList>
    </citation>
    <scope>NUCLEOTIDE SEQUENCE [LARGE SCALE GENOMIC DNA]</scope>
    <source>
        <strain evidence="3">SpSt-222</strain>
    </source>
</reference>
<dbReference type="PANTHER" id="PTHR31616:SF0">
    <property type="entry name" value="GLUCAN 1,4-ALPHA-GLUCOSIDASE"/>
    <property type="match status" value="1"/>
</dbReference>
<dbReference type="Gene3D" id="1.50.10.10">
    <property type="match status" value="1"/>
</dbReference>
<keyword evidence="3" id="KW-0378">Hydrolase</keyword>
<dbReference type="InterPro" id="IPR045582">
    <property type="entry name" value="Trehalase-like_N"/>
</dbReference>
<comment type="caution">
    <text evidence="3">The sequence shown here is derived from an EMBL/GenBank/DDBJ whole genome shotgun (WGS) entry which is preliminary data.</text>
</comment>
<sequence length="610" mass="69225">MSSPHSYSPIADYALIGDGRTGALVSRRGSIDWLCLPRFDSDLVFSRLLDANLGGSWVITPQDIQSIRRTYRPHTNVLDTEFTTATGQLRLTDFFPALTEQQKRHYPISQTLLLRRLRCTAGRVSVNVAIRLRPRFGRWTPELRRFAQHWYQYGWGHSAAVLYASVPLEQYGSLLRRTFVLEAGQSADFALAYADEAPVELPVPLLFDTFERLTVDYWVSWAIRCAYTGPYRAAVERSALTLKLLTFAPSGAIVAAPTTSLPEWPGGPRNWDYRYCWLRDAAFTIRSLLGLGYHEEANAFLDWILYATRLTQPELRVVYTLYGDPHIPEQALVDLDGYRGSRPVRRGNGASRQFQLDVYGEVIDAFARYRLFGRPLDRDDYRFLRGLADVILRRWHEPDDGIWEVRSGRAQHVHSKIMALVGLRHLERLATLDRVRLPLDRYRRVAAELERWLITYGVDPTRNAFVAVPNGGPDAALLWVALQDAFLAPDHPWVIGTVETIVRELAHGDLLYRYRRPDGLASPEGAFVICSFWLVEALARIGRLDEAHRRFEQLLARANDVGLYAEEIDPETGEHLGNFPQAFSHIGLISAALALEEATQRLSAPRLAAS</sequence>
<dbReference type="InterPro" id="IPR008928">
    <property type="entry name" value="6-hairpin_glycosidase_sf"/>
</dbReference>
<dbReference type="GO" id="GO:0005975">
    <property type="term" value="P:carbohydrate metabolic process"/>
    <property type="evidence" value="ECO:0007669"/>
    <property type="project" value="InterPro"/>
</dbReference>
<accession>A0A7C1K1J9</accession>
<evidence type="ECO:0000313" key="3">
    <source>
        <dbReference type="EMBL" id="HEF66464.1"/>
    </source>
</evidence>
<protein>
    <submittedName>
        <fullName evidence="3">Glycoside hydrolase family 15 protein</fullName>
    </submittedName>
</protein>
<feature type="domain" description="Trehalase-like N-terminal" evidence="2">
    <location>
        <begin position="8"/>
        <end position="143"/>
    </location>
</feature>
<dbReference type="AlphaFoldDB" id="A0A7C1K1J9"/>
<dbReference type="InterPro" id="IPR011613">
    <property type="entry name" value="GH15-like"/>
</dbReference>
<feature type="domain" description="GH15-like" evidence="1">
    <location>
        <begin position="229"/>
        <end position="592"/>
    </location>
</feature>
<dbReference type="GO" id="GO:0004553">
    <property type="term" value="F:hydrolase activity, hydrolyzing O-glycosyl compounds"/>
    <property type="evidence" value="ECO:0007669"/>
    <property type="project" value="UniProtKB-ARBA"/>
</dbReference>
<proteinExistence type="predicted"/>
<evidence type="ECO:0000259" key="2">
    <source>
        <dbReference type="Pfam" id="PF19291"/>
    </source>
</evidence>
<dbReference type="PANTHER" id="PTHR31616">
    <property type="entry name" value="TREHALASE"/>
    <property type="match status" value="1"/>
</dbReference>